<dbReference type="Proteomes" id="UP000036893">
    <property type="component" value="Unassembled WGS sequence"/>
</dbReference>
<dbReference type="RefSeq" id="XP_043147677.1">
    <property type="nucleotide sequence ID" value="XM_043291742.1"/>
</dbReference>
<dbReference type="GeneID" id="66994322"/>
<evidence type="ECO:0000256" key="1">
    <source>
        <dbReference type="SAM" id="Coils"/>
    </source>
</evidence>
<keyword evidence="1" id="KW-0175">Coiled coil</keyword>
<evidence type="ECO:0000256" key="2">
    <source>
        <dbReference type="SAM" id="MobiDB-lite"/>
    </source>
</evidence>
<evidence type="ECO:0000313" key="3">
    <source>
        <dbReference type="EMBL" id="GIC90411.1"/>
    </source>
</evidence>
<dbReference type="AlphaFoldDB" id="A0A8E0QWS3"/>
<sequence length="346" mass="40664">MEFEAEIRPDLIGAIIEGIDQVIAAIGKQAAKAIQDIEKDLQCQVDKKTSELRAMEEELNLLKQKVEEEKFAIGEEETERKFMDKIREKELQYRRREEAERQRQNDLKEKKRLEDEKEKSFGDKLRSKQEADGSWACWEAEKKRQSEEVERRRQNAWREWEKPWYWGQLLEIAFLNRLTTAADAELELIRAMKAVDHAPERVFKSEEEKLRKARQQLEENRGHITEKEEELQKEVERLDGELRTRPFAEAYDKKLQEHESVKAVVESIQNTLKESGQGIPAVEHIVVYGSTDVVKNKPLTFKVLSFQCFHLTCLIFGYMCPAKIGLGDNWLPCVFRHYIAFFVAFT</sequence>
<name>A0A8E0QWS3_9EURO</name>
<accession>A0A8E0QWS3</accession>
<protein>
    <submittedName>
        <fullName evidence="3">Uncharacterized protein</fullName>
    </submittedName>
</protein>
<feature type="coiled-coil region" evidence="1">
    <location>
        <begin position="200"/>
        <end position="244"/>
    </location>
</feature>
<feature type="region of interest" description="Disordered" evidence="2">
    <location>
        <begin position="95"/>
        <end position="127"/>
    </location>
</feature>
<comment type="caution">
    <text evidence="3">The sequence shown here is derived from an EMBL/GenBank/DDBJ whole genome shotgun (WGS) entry which is preliminary data.</text>
</comment>
<reference evidence="3" key="2">
    <citation type="submission" date="2021-01" db="EMBL/GenBank/DDBJ databases">
        <title>Pan-genome distribution and transcriptional activeness of fungal secondary metabolism genes in Aspergillus section Fumigati.</title>
        <authorList>
            <person name="Takahashi H."/>
            <person name="Umemura M."/>
            <person name="Ninomiya A."/>
            <person name="Kusuya Y."/>
            <person name="Urayama S."/>
            <person name="Shimizu M."/>
            <person name="Watanabe A."/>
            <person name="Kamei K."/>
            <person name="Yaguchi T."/>
            <person name="Hagiwara D."/>
        </authorList>
    </citation>
    <scope>NUCLEOTIDE SEQUENCE</scope>
    <source>
        <strain evidence="3">IFM 46973</strain>
    </source>
</reference>
<reference evidence="3" key="1">
    <citation type="journal article" date="2015" name="Genome Announc.">
        <title>Draft Genome Sequence of the Pathogenic Filamentous Fungus Aspergillus udagawae Strain IFM 46973T.</title>
        <authorList>
            <person name="Kusuya Y."/>
            <person name="Takahashi-Nakaguchi A."/>
            <person name="Takahashi H."/>
            <person name="Yaguchi T."/>
        </authorList>
    </citation>
    <scope>NUCLEOTIDE SEQUENCE</scope>
    <source>
        <strain evidence="3">IFM 46973</strain>
    </source>
</reference>
<evidence type="ECO:0000313" key="4">
    <source>
        <dbReference type="Proteomes" id="UP000036893"/>
    </source>
</evidence>
<dbReference type="EMBL" id="BBXM02000005">
    <property type="protein sequence ID" value="GIC90411.1"/>
    <property type="molecule type" value="Genomic_DNA"/>
</dbReference>
<proteinExistence type="predicted"/>
<organism evidence="3 4">
    <name type="scientific">Aspergillus udagawae</name>
    <dbReference type="NCBI Taxonomy" id="91492"/>
    <lineage>
        <taxon>Eukaryota</taxon>
        <taxon>Fungi</taxon>
        <taxon>Dikarya</taxon>
        <taxon>Ascomycota</taxon>
        <taxon>Pezizomycotina</taxon>
        <taxon>Eurotiomycetes</taxon>
        <taxon>Eurotiomycetidae</taxon>
        <taxon>Eurotiales</taxon>
        <taxon>Aspergillaceae</taxon>
        <taxon>Aspergillus</taxon>
        <taxon>Aspergillus subgen. Fumigati</taxon>
    </lineage>
</organism>
<gene>
    <name evidence="3" type="ORF">Aud_006845</name>
</gene>